<feature type="region of interest" description="Disordered" evidence="1">
    <location>
        <begin position="490"/>
        <end position="536"/>
    </location>
</feature>
<dbReference type="Proteomes" id="UP001501057">
    <property type="component" value="Unassembled WGS sequence"/>
</dbReference>
<evidence type="ECO:0000256" key="1">
    <source>
        <dbReference type="SAM" id="MobiDB-lite"/>
    </source>
</evidence>
<dbReference type="EMBL" id="BAAAME010000011">
    <property type="protein sequence ID" value="GAA1753835.1"/>
    <property type="molecule type" value="Genomic_DNA"/>
</dbReference>
<accession>A0ABN2KE50</accession>
<evidence type="ECO:0000313" key="4">
    <source>
        <dbReference type="Proteomes" id="UP001501057"/>
    </source>
</evidence>
<feature type="domain" description="MobA/VirD2-like nuclease" evidence="2">
    <location>
        <begin position="89"/>
        <end position="190"/>
    </location>
</feature>
<dbReference type="InterPro" id="IPR005094">
    <property type="entry name" value="Endonuclease_MobA/VirD2"/>
</dbReference>
<name>A0ABN2KE50_9ACTN</name>
<sequence length="536" mass="57848">MIVKISRGGKASGLMHYLAGPGRRNEHETPHLVAGSAGLMSWYSTDELSTSDAYRLGMHLEAPNREFGVSVTQAVKSFDEEAGTLRPTGERRDAHVWHCSLSLAPGHPDLDDEKWGAIANDFVDAMGFTETSGKAPCRWVAVQHGPSINGGAHIHIAVNLVREDGTKADTFRDYKRASTAAAELEVKHGLEVVEGREVGRSARPELMRELAAVEAGETTETPSARMARTVRACATASESEAEFVRRLRREGLWVRPRFAAGGHDVVAGFSVAERPAHGERAEWRAAGKLGRDLTLPRLRDSWGKDTGALTGADAHAAIDAADEWAAAWRGAPTVRAEAEPVEVTGEDLRRCASELADLNKSLTSISLRDHAAWAEAAHDASGVLAAWSLRTEQTPGELAVASDQLARAAALHRREMPERRTPVRTRSAASTALALVAAGSGGRAGQALVVRQLIVTAKALTIAADRTGQTRQLRRWNDAARRDLETVATRLEQGARVTPGVGRPTEAQRPAPALPNELQRARERAQRGRDGRDHGR</sequence>
<keyword evidence="4" id="KW-1185">Reference proteome</keyword>
<proteinExistence type="predicted"/>
<gene>
    <name evidence="3" type="ORF">GCM10009710_36730</name>
</gene>
<evidence type="ECO:0000313" key="3">
    <source>
        <dbReference type="EMBL" id="GAA1753835.1"/>
    </source>
</evidence>
<feature type="compositionally biased region" description="Basic and acidic residues" evidence="1">
    <location>
        <begin position="519"/>
        <end position="536"/>
    </location>
</feature>
<organism evidence="3 4">
    <name type="scientific">Aeromicrobium alkaliterrae</name>
    <dbReference type="NCBI Taxonomy" id="302168"/>
    <lineage>
        <taxon>Bacteria</taxon>
        <taxon>Bacillati</taxon>
        <taxon>Actinomycetota</taxon>
        <taxon>Actinomycetes</taxon>
        <taxon>Propionibacteriales</taxon>
        <taxon>Nocardioidaceae</taxon>
        <taxon>Aeromicrobium</taxon>
    </lineage>
</organism>
<comment type="caution">
    <text evidence="3">The sequence shown here is derived from an EMBL/GenBank/DDBJ whole genome shotgun (WGS) entry which is preliminary data.</text>
</comment>
<dbReference type="Pfam" id="PF03432">
    <property type="entry name" value="Relaxase"/>
    <property type="match status" value="1"/>
</dbReference>
<protein>
    <recommendedName>
        <fullName evidence="2">MobA/VirD2-like nuclease domain-containing protein</fullName>
    </recommendedName>
</protein>
<reference evidence="3 4" key="1">
    <citation type="journal article" date="2019" name="Int. J. Syst. Evol. Microbiol.">
        <title>The Global Catalogue of Microorganisms (GCM) 10K type strain sequencing project: providing services to taxonomists for standard genome sequencing and annotation.</title>
        <authorList>
            <consortium name="The Broad Institute Genomics Platform"/>
            <consortium name="The Broad Institute Genome Sequencing Center for Infectious Disease"/>
            <person name="Wu L."/>
            <person name="Ma J."/>
        </authorList>
    </citation>
    <scope>NUCLEOTIDE SEQUENCE [LARGE SCALE GENOMIC DNA]</scope>
    <source>
        <strain evidence="3 4">JCM 13518</strain>
    </source>
</reference>
<evidence type="ECO:0000259" key="2">
    <source>
        <dbReference type="Pfam" id="PF03432"/>
    </source>
</evidence>